<gene>
    <name evidence="1" type="ORF">FXF03_01205</name>
</gene>
<dbReference type="RefSeq" id="WP_148521355.1">
    <property type="nucleotide sequence ID" value="NZ_VSIJ01000005.1"/>
</dbReference>
<comment type="caution">
    <text evidence="1">The sequence shown here is derived from an EMBL/GenBank/DDBJ whole genome shotgun (WGS) entry which is preliminary data.</text>
</comment>
<evidence type="ECO:0000313" key="2">
    <source>
        <dbReference type="Proteomes" id="UP000323819"/>
    </source>
</evidence>
<dbReference type="EMBL" id="VSIJ01000005">
    <property type="protein sequence ID" value="TXX67218.1"/>
    <property type="molecule type" value="Genomic_DNA"/>
</dbReference>
<protein>
    <submittedName>
        <fullName evidence="1">Uncharacterized protein</fullName>
    </submittedName>
</protein>
<dbReference type="Proteomes" id="UP000323819">
    <property type="component" value="Unassembled WGS sequence"/>
</dbReference>
<sequence>MKTGIAEQLAQIKADYAYITKNYGYVDNYSEHQIRQHERLIAEPRKQVAFECIRETLQEIFEKGYLKKVGTLGHKVLEPLPLEDDRVKEMCLRWNLPFPQTTL</sequence>
<reference evidence="1 2" key="1">
    <citation type="submission" date="2019-06" db="EMBL/GenBank/DDBJ databases">
        <title>Vibrio cholerae phylogeny based on whole-genome sequencing reveals genetic diversity and population strucutre.</title>
        <authorList>
            <person name="Zhiqiu Y."/>
            <person name="Bin L."/>
            <person name="Lingyan J."/>
        </authorList>
    </citation>
    <scope>NUCLEOTIDE SEQUENCE [LARGE SCALE GENOMIC DNA]</scope>
    <source>
        <strain evidence="1 2">N2814</strain>
    </source>
</reference>
<accession>A0ABD7SR20</accession>
<name>A0ABD7SR20_VIBCL</name>
<proteinExistence type="predicted"/>
<evidence type="ECO:0000313" key="1">
    <source>
        <dbReference type="EMBL" id="TXX67218.1"/>
    </source>
</evidence>
<dbReference type="AlphaFoldDB" id="A0ABD7SR20"/>
<organism evidence="1 2">
    <name type="scientific">Vibrio cholerae</name>
    <dbReference type="NCBI Taxonomy" id="666"/>
    <lineage>
        <taxon>Bacteria</taxon>
        <taxon>Pseudomonadati</taxon>
        <taxon>Pseudomonadota</taxon>
        <taxon>Gammaproteobacteria</taxon>
        <taxon>Vibrionales</taxon>
        <taxon>Vibrionaceae</taxon>
        <taxon>Vibrio</taxon>
    </lineage>
</organism>